<keyword evidence="1" id="KW-0472">Membrane</keyword>
<evidence type="ECO:0000313" key="3">
    <source>
        <dbReference type="WBParaSite" id="HCON_00128360-00001"/>
    </source>
</evidence>
<feature type="transmembrane region" description="Helical" evidence="1">
    <location>
        <begin position="47"/>
        <end position="76"/>
    </location>
</feature>
<keyword evidence="2" id="KW-1185">Reference proteome</keyword>
<name>A0A7I4YQ29_HAECO</name>
<feature type="transmembrane region" description="Helical" evidence="1">
    <location>
        <begin position="171"/>
        <end position="192"/>
    </location>
</feature>
<reference evidence="3" key="1">
    <citation type="submission" date="2020-12" db="UniProtKB">
        <authorList>
            <consortium name="WormBaseParasite"/>
        </authorList>
    </citation>
    <scope>IDENTIFICATION</scope>
    <source>
        <strain evidence="3">MHco3</strain>
    </source>
</reference>
<protein>
    <submittedName>
        <fullName evidence="3">MARVEL domain-containing protein</fullName>
    </submittedName>
</protein>
<evidence type="ECO:0000256" key="1">
    <source>
        <dbReference type="SAM" id="Phobius"/>
    </source>
</evidence>
<feature type="transmembrane region" description="Helical" evidence="1">
    <location>
        <begin position="88"/>
        <end position="108"/>
    </location>
</feature>
<dbReference type="AlphaFoldDB" id="A0A7I4YQ29"/>
<organism evidence="2 3">
    <name type="scientific">Haemonchus contortus</name>
    <name type="common">Barber pole worm</name>
    <dbReference type="NCBI Taxonomy" id="6289"/>
    <lineage>
        <taxon>Eukaryota</taxon>
        <taxon>Metazoa</taxon>
        <taxon>Ecdysozoa</taxon>
        <taxon>Nematoda</taxon>
        <taxon>Chromadorea</taxon>
        <taxon>Rhabditida</taxon>
        <taxon>Rhabditina</taxon>
        <taxon>Rhabditomorpha</taxon>
        <taxon>Strongyloidea</taxon>
        <taxon>Trichostrongylidae</taxon>
        <taxon>Haemonchus</taxon>
    </lineage>
</organism>
<feature type="transmembrane region" description="Helical" evidence="1">
    <location>
        <begin position="115"/>
        <end position="137"/>
    </location>
</feature>
<sequence length="204" mass="22925">MPSYVPRNHFLNAIDSKFTIFSLDVARYVEARTLLNVPERQWKLFTVLVYTHIAAAVGLCVSGIICFCFGMVHSSLYTEVSCSNGVNFFIPFINVVSSFAGLVAIRALHLTWPAFVHVVTLLVAFPSLLIVATVTYIEADIWYKQANGTPEPIPAEVTYTNWAKIFADLDVLIAFVVLLNIVIIGGEVMVYLKYWFLKMDRTSF</sequence>
<keyword evidence="1" id="KW-0812">Transmembrane</keyword>
<dbReference type="WBParaSite" id="HCON_00128360-00001">
    <property type="protein sequence ID" value="HCON_00128360-00001"/>
    <property type="gene ID" value="HCON_00128360"/>
</dbReference>
<keyword evidence="1" id="KW-1133">Transmembrane helix</keyword>
<accession>A0A7I4YQ29</accession>
<evidence type="ECO:0000313" key="2">
    <source>
        <dbReference type="Proteomes" id="UP000025227"/>
    </source>
</evidence>
<proteinExistence type="predicted"/>
<dbReference type="OrthoDB" id="5771867at2759"/>
<dbReference type="Proteomes" id="UP000025227">
    <property type="component" value="Unplaced"/>
</dbReference>